<protein>
    <submittedName>
        <fullName evidence="1">Uncharacterized protein</fullName>
    </submittedName>
</protein>
<organism evidence="1 2">
    <name type="scientific">Coniosporium uncinatum</name>
    <dbReference type="NCBI Taxonomy" id="93489"/>
    <lineage>
        <taxon>Eukaryota</taxon>
        <taxon>Fungi</taxon>
        <taxon>Dikarya</taxon>
        <taxon>Ascomycota</taxon>
        <taxon>Pezizomycotina</taxon>
        <taxon>Dothideomycetes</taxon>
        <taxon>Dothideomycetes incertae sedis</taxon>
        <taxon>Coniosporium</taxon>
    </lineage>
</organism>
<proteinExistence type="predicted"/>
<reference evidence="1" key="1">
    <citation type="submission" date="2024-09" db="EMBL/GenBank/DDBJ databases">
        <title>Black Yeasts Isolated from many extreme environments.</title>
        <authorList>
            <person name="Coleine C."/>
            <person name="Stajich J.E."/>
            <person name="Selbmann L."/>
        </authorList>
    </citation>
    <scope>NUCLEOTIDE SEQUENCE</scope>
    <source>
        <strain evidence="1">CCFEE 5737</strain>
    </source>
</reference>
<gene>
    <name evidence="1" type="ORF">LTS18_002425</name>
</gene>
<sequence length="92" mass="10562">MVRARVIQAIRPLAFRRSIAMSSRLMAEGDVGGTRAGGARASDSINKREKANEDMYIREQEQQKLKTLKEKIEAQERHLKELKDHIDDLTKK</sequence>
<dbReference type="Proteomes" id="UP001186974">
    <property type="component" value="Unassembled WGS sequence"/>
</dbReference>
<keyword evidence="2" id="KW-1185">Reference proteome</keyword>
<name>A0ACC3D873_9PEZI</name>
<evidence type="ECO:0000313" key="2">
    <source>
        <dbReference type="Proteomes" id="UP001186974"/>
    </source>
</evidence>
<dbReference type="EMBL" id="JAWDJW010006956">
    <property type="protein sequence ID" value="KAK3063180.1"/>
    <property type="molecule type" value="Genomic_DNA"/>
</dbReference>
<comment type="caution">
    <text evidence="1">The sequence shown here is derived from an EMBL/GenBank/DDBJ whole genome shotgun (WGS) entry which is preliminary data.</text>
</comment>
<accession>A0ACC3D873</accession>
<evidence type="ECO:0000313" key="1">
    <source>
        <dbReference type="EMBL" id="KAK3063180.1"/>
    </source>
</evidence>